<dbReference type="STRING" id="1447883.A0A2B7XQW4"/>
<dbReference type="GO" id="GO:0046961">
    <property type="term" value="F:proton-transporting ATPase activity, rotational mechanism"/>
    <property type="evidence" value="ECO:0007669"/>
    <property type="project" value="InterPro"/>
</dbReference>
<dbReference type="EMBL" id="PDNA01000140">
    <property type="protein sequence ID" value="PGH10897.1"/>
    <property type="molecule type" value="Genomic_DNA"/>
</dbReference>
<evidence type="ECO:0000256" key="2">
    <source>
        <dbReference type="ARBA" id="ARBA00022448"/>
    </source>
</evidence>
<dbReference type="InterPro" id="IPR044911">
    <property type="entry name" value="V-type_ATPase_csu/dsu_dom_3"/>
</dbReference>
<keyword evidence="3 7" id="KW-0375">Hydrogen ion transport</keyword>
<keyword evidence="9" id="KW-1185">Reference proteome</keyword>
<evidence type="ECO:0000256" key="3">
    <source>
        <dbReference type="ARBA" id="ARBA00022781"/>
    </source>
</evidence>
<dbReference type="FunFam" id="1.20.1690.10:FF:000003">
    <property type="entry name" value="V-type proton ATPase subunit"/>
    <property type="match status" value="1"/>
</dbReference>
<comment type="function">
    <text evidence="6 7">Subunit of the V0 complex of vacuolar(H+)-ATPase (V-ATPase), a multisubunit enzyme composed of a peripheral complex (V1) that hydrolyzes ATP and a membrane integral complex (V0) that translocates protons. V-ATPase is responsible for acidifying and maintaining the pH of intracellular compartments. This subunit is a non-integral membrane component of the membrane pore domain and is required for proper assembly of the V0 sector. Might be involved in the regulated assembly of V1 subunits onto the membrane sector or alternatively may prevent the passage of protons through V0 pores.</text>
</comment>
<dbReference type="InterPro" id="IPR035067">
    <property type="entry name" value="V-type_ATPase_csu/dsu"/>
</dbReference>
<keyword evidence="4 7" id="KW-0406">Ion transport</keyword>
<dbReference type="InterPro" id="IPR002843">
    <property type="entry name" value="ATPase_V0-cplx_csu/dsu"/>
</dbReference>
<evidence type="ECO:0000313" key="8">
    <source>
        <dbReference type="EMBL" id="PGH10897.1"/>
    </source>
</evidence>
<organism evidence="8 9">
    <name type="scientific">Polytolypa hystricis (strain UAMH7299)</name>
    <dbReference type="NCBI Taxonomy" id="1447883"/>
    <lineage>
        <taxon>Eukaryota</taxon>
        <taxon>Fungi</taxon>
        <taxon>Dikarya</taxon>
        <taxon>Ascomycota</taxon>
        <taxon>Pezizomycotina</taxon>
        <taxon>Eurotiomycetes</taxon>
        <taxon>Eurotiomycetidae</taxon>
        <taxon>Onygenales</taxon>
        <taxon>Onygenales incertae sedis</taxon>
        <taxon>Polytolypa</taxon>
    </lineage>
</organism>
<dbReference type="Gene3D" id="1.20.1690.10">
    <property type="entry name" value="V-type ATP synthase subunit C domain"/>
    <property type="match status" value="2"/>
</dbReference>
<evidence type="ECO:0000256" key="7">
    <source>
        <dbReference type="PIRNR" id="PIRNR018497"/>
    </source>
</evidence>
<keyword evidence="2 7" id="KW-0813">Transport</keyword>
<evidence type="ECO:0000313" key="9">
    <source>
        <dbReference type="Proteomes" id="UP000224634"/>
    </source>
</evidence>
<dbReference type="PIRSF" id="PIRSF018497">
    <property type="entry name" value="V-ATP_synth_D"/>
    <property type="match status" value="1"/>
</dbReference>
<dbReference type="OrthoDB" id="10250083at2759"/>
<dbReference type="InterPro" id="IPR036079">
    <property type="entry name" value="ATPase_csu/dsu_sf"/>
</dbReference>
<dbReference type="PANTHER" id="PTHR11028">
    <property type="entry name" value="VACUOLAR ATP SYNTHASE SUBUNIT AC39"/>
    <property type="match status" value="1"/>
</dbReference>
<comment type="caution">
    <text evidence="8">The sequence shown here is derived from an EMBL/GenBank/DDBJ whole genome shotgun (WGS) entry which is preliminary data.</text>
</comment>
<dbReference type="Proteomes" id="UP000224634">
    <property type="component" value="Unassembled WGS sequence"/>
</dbReference>
<protein>
    <recommendedName>
        <fullName evidence="7">V-type proton ATPase subunit</fullName>
    </recommendedName>
</protein>
<comment type="similarity">
    <text evidence="1 7">Belongs to the V-ATPase V0D/AC39 subunit family.</text>
</comment>
<dbReference type="SUPFAM" id="SSF103486">
    <property type="entry name" value="V-type ATP synthase subunit C"/>
    <property type="match status" value="1"/>
</dbReference>
<dbReference type="InterPro" id="IPR016727">
    <property type="entry name" value="ATPase_V0-cplx_dsu"/>
</dbReference>
<dbReference type="Gene3D" id="1.10.132.50">
    <property type="entry name" value="ATP synthase (C/AC39) subunit, domain 3"/>
    <property type="match status" value="1"/>
</dbReference>
<sequence>MEGLYFNVNGGYLEGIVRGYRNNLLTSQSYGNLTQCDNVDDVKLQLGPAYGDFLAALPPNPSTSALAGKTTEKLVAEFRYLQAQATGSIAKFMEYLTYGYMIDNVALLITGTLHERDTRELLERCHPLGWFETMPVLCVATNIEELYNSVLVETPLAPFFKGSLSHQDLDELNIEIVRNMLYKNYLEDFYQFVNNDPDLRGTPTAEVMSEALEFEADRRAINITLNSFGTELSKAERRKLYPEFGKLYPEGSLMLSRADDPEGVALAVSGVADYKAFFDTVGLNQSGGALGNMAGGSSSDGKSLEDMFYQKEMELSKLVFTRQFTPAVIYAWVKLREQEIRNITWIAECIAQNQKERIGNYISVF</sequence>
<accession>A0A2B7XQW4</accession>
<comment type="subunit">
    <text evidence="7">V-ATPase is a heteromultimeric enzyme made up of two complexes: the ATP-hydrolytic V1 complex and the proton translocation V0 complex.</text>
</comment>
<proteinExistence type="inferred from homology"/>
<comment type="subunit">
    <text evidence="5">V-ATPase is a heteromultimeric enzyme composed of a peripheral catalytic V1 complex (components A to H) attached to an integral membrane V0 proton pore complex (components: a, c, c', c'', d, e, f and VOA1).</text>
</comment>
<name>A0A2B7XQW4_POLH7</name>
<evidence type="ECO:0000256" key="6">
    <source>
        <dbReference type="ARBA" id="ARBA00059115"/>
    </source>
</evidence>
<evidence type="ECO:0000256" key="1">
    <source>
        <dbReference type="ARBA" id="ARBA00006709"/>
    </source>
</evidence>
<gene>
    <name evidence="8" type="ORF">AJ80_07340</name>
</gene>
<evidence type="ECO:0000256" key="4">
    <source>
        <dbReference type="ARBA" id="ARBA00023065"/>
    </source>
</evidence>
<evidence type="ECO:0000256" key="5">
    <source>
        <dbReference type="ARBA" id="ARBA00029477"/>
    </source>
</evidence>
<dbReference type="AlphaFoldDB" id="A0A2B7XQW4"/>
<dbReference type="GO" id="GO:0033179">
    <property type="term" value="C:proton-transporting V-type ATPase, V0 domain"/>
    <property type="evidence" value="ECO:0007669"/>
    <property type="project" value="InterPro"/>
</dbReference>
<dbReference type="Pfam" id="PF01992">
    <property type="entry name" value="vATP-synt_AC39"/>
    <property type="match status" value="1"/>
</dbReference>
<reference evidence="8 9" key="1">
    <citation type="submission" date="2017-10" db="EMBL/GenBank/DDBJ databases">
        <title>Comparative genomics in systemic dimorphic fungi from Ajellomycetaceae.</title>
        <authorList>
            <person name="Munoz J.F."/>
            <person name="Mcewen J.G."/>
            <person name="Clay O.K."/>
            <person name="Cuomo C.A."/>
        </authorList>
    </citation>
    <scope>NUCLEOTIDE SEQUENCE [LARGE SCALE GENOMIC DNA]</scope>
    <source>
        <strain evidence="8 9">UAMH7299</strain>
    </source>
</reference>